<feature type="region of interest" description="Disordered" evidence="1">
    <location>
        <begin position="264"/>
        <end position="337"/>
    </location>
</feature>
<feature type="domain" description="DUF4005" evidence="2">
    <location>
        <begin position="296"/>
        <end position="352"/>
    </location>
</feature>
<keyword evidence="4" id="KW-1185">Reference proteome</keyword>
<evidence type="ECO:0000256" key="1">
    <source>
        <dbReference type="SAM" id="MobiDB-lite"/>
    </source>
</evidence>
<organism evidence="3 4">
    <name type="scientific">Eragrostis curvula</name>
    <name type="common">weeping love grass</name>
    <dbReference type="NCBI Taxonomy" id="38414"/>
    <lineage>
        <taxon>Eukaryota</taxon>
        <taxon>Viridiplantae</taxon>
        <taxon>Streptophyta</taxon>
        <taxon>Embryophyta</taxon>
        <taxon>Tracheophyta</taxon>
        <taxon>Spermatophyta</taxon>
        <taxon>Magnoliopsida</taxon>
        <taxon>Liliopsida</taxon>
        <taxon>Poales</taxon>
        <taxon>Poaceae</taxon>
        <taxon>PACMAD clade</taxon>
        <taxon>Chloridoideae</taxon>
        <taxon>Eragrostideae</taxon>
        <taxon>Eragrostidinae</taxon>
        <taxon>Eragrostis</taxon>
    </lineage>
</organism>
<evidence type="ECO:0000313" key="4">
    <source>
        <dbReference type="Proteomes" id="UP000324897"/>
    </source>
</evidence>
<dbReference type="Proteomes" id="UP000324897">
    <property type="component" value="Chromosome 6"/>
</dbReference>
<evidence type="ECO:0000259" key="2">
    <source>
        <dbReference type="Pfam" id="PF13178"/>
    </source>
</evidence>
<dbReference type="Gramene" id="TVU49203">
    <property type="protein sequence ID" value="TVU49203"/>
    <property type="gene ID" value="EJB05_00501"/>
</dbReference>
<accession>A0A5J9WM69</accession>
<proteinExistence type="predicted"/>
<dbReference type="Pfam" id="PF13178">
    <property type="entry name" value="DUF4005"/>
    <property type="match status" value="1"/>
</dbReference>
<feature type="compositionally biased region" description="Low complexity" evidence="1">
    <location>
        <begin position="66"/>
        <end position="75"/>
    </location>
</feature>
<feature type="region of interest" description="Disordered" evidence="1">
    <location>
        <begin position="43"/>
        <end position="84"/>
    </location>
</feature>
<sequence length="427" mass="45374">MAHRPHRLRTTAPYFSSFILENPIFCYNRKLCLGQQQQESSLLQMGKARRKGRKAKDRDKQDDADAQSVSSAAPPAREKRRWSFRRPAAAVASRVEAGASSSSQCFSEAEVRVVVAQEHKQHAVAVVPEAATTTAATVVPLRPPATDTTERGGAGDDAEAAAAIKIQSAFRSYLEGAVRTSRDGEAAGDGERLAVQAARHSHYDAAADDEPPVAAAPAVTDEVVVERSSEENVKIVEVDGGGESCGRRGGCCYSTPAKAELYQKVSPKPSALTDGSPRTLSGRFDDASLASSSEPPFRRRTPWRADHATPPFPSYMANTESSYAKARRSQSAPRQRLAAASNCGASVAAAASPSPSCGERQLPGWSSGGARRRASLDPLDLLGARAGAAHWSSVCVAVRVEWCASRARARGNASVPGSECESSAWRD</sequence>
<reference evidence="3 4" key="1">
    <citation type="journal article" date="2019" name="Sci. Rep.">
        <title>A high-quality genome of Eragrostis curvula grass provides insights into Poaceae evolution and supports new strategies to enhance forage quality.</title>
        <authorList>
            <person name="Carballo J."/>
            <person name="Santos B.A.C.M."/>
            <person name="Zappacosta D."/>
            <person name="Garbus I."/>
            <person name="Selva J.P."/>
            <person name="Gallo C.A."/>
            <person name="Diaz A."/>
            <person name="Albertini E."/>
            <person name="Caccamo M."/>
            <person name="Echenique V."/>
        </authorList>
    </citation>
    <scope>NUCLEOTIDE SEQUENCE [LARGE SCALE GENOMIC DNA]</scope>
    <source>
        <strain evidence="4">cv. Victoria</strain>
        <tissue evidence="3">Leaf</tissue>
    </source>
</reference>
<comment type="caution">
    <text evidence="3">The sequence shown here is derived from an EMBL/GenBank/DDBJ whole genome shotgun (WGS) entry which is preliminary data.</text>
</comment>
<dbReference type="OrthoDB" id="689707at2759"/>
<feature type="non-terminal residue" evidence="3">
    <location>
        <position position="1"/>
    </location>
</feature>
<feature type="region of interest" description="Disordered" evidence="1">
    <location>
        <begin position="350"/>
        <end position="370"/>
    </location>
</feature>
<gene>
    <name evidence="3" type="ORF">EJB05_00501</name>
</gene>
<dbReference type="AlphaFoldDB" id="A0A5J9WM69"/>
<name>A0A5J9WM69_9POAL</name>
<evidence type="ECO:0000313" key="3">
    <source>
        <dbReference type="EMBL" id="TVU49203.1"/>
    </source>
</evidence>
<protein>
    <recommendedName>
        <fullName evidence="2">DUF4005 domain-containing protein</fullName>
    </recommendedName>
</protein>
<dbReference type="InterPro" id="IPR025064">
    <property type="entry name" value="DUF4005"/>
</dbReference>
<dbReference type="EMBL" id="RWGY01000002">
    <property type="protein sequence ID" value="TVU49203.1"/>
    <property type="molecule type" value="Genomic_DNA"/>
</dbReference>
<feature type="region of interest" description="Disordered" evidence="1">
    <location>
        <begin position="408"/>
        <end position="427"/>
    </location>
</feature>